<protein>
    <submittedName>
        <fullName evidence="1">Uncharacterized protein</fullName>
    </submittedName>
</protein>
<gene>
    <name evidence="1" type="ORF">F3Y22_tig00110229pilonHSYRG00036</name>
</gene>
<dbReference type="PANTHER" id="PTHR36019">
    <property type="entry name" value="PLANT/PROTEIN"/>
    <property type="match status" value="1"/>
</dbReference>
<proteinExistence type="predicted"/>
<dbReference type="EMBL" id="VEPZ02000887">
    <property type="protein sequence ID" value="KAE8712766.1"/>
    <property type="molecule type" value="Genomic_DNA"/>
</dbReference>
<accession>A0A6A3B7F9</accession>
<name>A0A6A3B7F9_HIBSY</name>
<evidence type="ECO:0000313" key="1">
    <source>
        <dbReference type="EMBL" id="KAE8712766.1"/>
    </source>
</evidence>
<organism evidence="1 2">
    <name type="scientific">Hibiscus syriacus</name>
    <name type="common">Rose of Sharon</name>
    <dbReference type="NCBI Taxonomy" id="106335"/>
    <lineage>
        <taxon>Eukaryota</taxon>
        <taxon>Viridiplantae</taxon>
        <taxon>Streptophyta</taxon>
        <taxon>Embryophyta</taxon>
        <taxon>Tracheophyta</taxon>
        <taxon>Spermatophyta</taxon>
        <taxon>Magnoliopsida</taxon>
        <taxon>eudicotyledons</taxon>
        <taxon>Gunneridae</taxon>
        <taxon>Pentapetalae</taxon>
        <taxon>rosids</taxon>
        <taxon>malvids</taxon>
        <taxon>Malvales</taxon>
        <taxon>Malvaceae</taxon>
        <taxon>Malvoideae</taxon>
        <taxon>Hibiscus</taxon>
    </lineage>
</organism>
<keyword evidence="2" id="KW-1185">Reference proteome</keyword>
<dbReference type="Proteomes" id="UP000436088">
    <property type="component" value="Unassembled WGS sequence"/>
</dbReference>
<dbReference type="AlphaFoldDB" id="A0A6A3B7F9"/>
<dbReference type="PANTHER" id="PTHR36019:SF3">
    <property type="entry name" value="PLANT_PROTEIN"/>
    <property type="match status" value="1"/>
</dbReference>
<evidence type="ECO:0000313" key="2">
    <source>
        <dbReference type="Proteomes" id="UP000436088"/>
    </source>
</evidence>
<reference evidence="1" key="1">
    <citation type="submission" date="2019-09" db="EMBL/GenBank/DDBJ databases">
        <title>Draft genome information of white flower Hibiscus syriacus.</title>
        <authorList>
            <person name="Kim Y.-M."/>
        </authorList>
    </citation>
    <scope>NUCLEOTIDE SEQUENCE [LARGE SCALE GENOMIC DNA]</scope>
    <source>
        <strain evidence="1">YM2019G1</strain>
    </source>
</reference>
<sequence length="141" mass="16089">MKGEVPKELVLHRDVQKIDLGCNRFGTSPGIGNTEDLADSYLVLKRTDSVNEKDQFGHKQKPSLTFCRGSTTWSANYEQISSDQRISKKAKKGHRRRNTIHTTYESKGFDADQAEPRLVRSSGMRRDWSFEDLRGAGMIQR</sequence>
<comment type="caution">
    <text evidence="1">The sequence shown here is derived from an EMBL/GenBank/DDBJ whole genome shotgun (WGS) entry which is preliminary data.</text>
</comment>